<gene>
    <name evidence="1" type="ORF">K491DRAFT_778084</name>
</gene>
<dbReference type="AlphaFoldDB" id="A0A6A6T9D4"/>
<dbReference type="Proteomes" id="UP000799324">
    <property type="component" value="Unassembled WGS sequence"/>
</dbReference>
<name>A0A6A6T9D4_9PLEO</name>
<dbReference type="EMBL" id="MU004338">
    <property type="protein sequence ID" value="KAF2656262.1"/>
    <property type="molecule type" value="Genomic_DNA"/>
</dbReference>
<sequence length="239" mass="26945">MEDDVEHLWRHLEWPGDRKLVALARIWKATNKANTLAHDHEVVSTSKTSAEIYVHILQASLEQVRSGIPSDLLDDKIVLTHFYSAQVLNYEIALSLPASDVISANDFRRLDYLFLLLQATRSLLDTYLSLTLSEVVGYSMSLIRQVIRGLSVLYNLSAIEDGAWDPSTSRRPADVLAYFEQLVNRMGRAHMKLKSASGMGRDESSCFSKSVDCWNSGMPRWVEALARSSVAPDQRSCQR</sequence>
<organism evidence="1 2">
    <name type="scientific">Lophiostoma macrostomum CBS 122681</name>
    <dbReference type="NCBI Taxonomy" id="1314788"/>
    <lineage>
        <taxon>Eukaryota</taxon>
        <taxon>Fungi</taxon>
        <taxon>Dikarya</taxon>
        <taxon>Ascomycota</taxon>
        <taxon>Pezizomycotina</taxon>
        <taxon>Dothideomycetes</taxon>
        <taxon>Pleosporomycetidae</taxon>
        <taxon>Pleosporales</taxon>
        <taxon>Lophiostomataceae</taxon>
        <taxon>Lophiostoma</taxon>
    </lineage>
</organism>
<evidence type="ECO:0000313" key="1">
    <source>
        <dbReference type="EMBL" id="KAF2656262.1"/>
    </source>
</evidence>
<accession>A0A6A6T9D4</accession>
<protein>
    <submittedName>
        <fullName evidence="1">Uncharacterized protein</fullName>
    </submittedName>
</protein>
<reference evidence="1" key="1">
    <citation type="journal article" date="2020" name="Stud. Mycol.">
        <title>101 Dothideomycetes genomes: a test case for predicting lifestyles and emergence of pathogens.</title>
        <authorList>
            <person name="Haridas S."/>
            <person name="Albert R."/>
            <person name="Binder M."/>
            <person name="Bloem J."/>
            <person name="Labutti K."/>
            <person name="Salamov A."/>
            <person name="Andreopoulos B."/>
            <person name="Baker S."/>
            <person name="Barry K."/>
            <person name="Bills G."/>
            <person name="Bluhm B."/>
            <person name="Cannon C."/>
            <person name="Castanera R."/>
            <person name="Culley D."/>
            <person name="Daum C."/>
            <person name="Ezra D."/>
            <person name="Gonzalez J."/>
            <person name="Henrissat B."/>
            <person name="Kuo A."/>
            <person name="Liang C."/>
            <person name="Lipzen A."/>
            <person name="Lutzoni F."/>
            <person name="Magnuson J."/>
            <person name="Mondo S."/>
            <person name="Nolan M."/>
            <person name="Ohm R."/>
            <person name="Pangilinan J."/>
            <person name="Park H.-J."/>
            <person name="Ramirez L."/>
            <person name="Alfaro M."/>
            <person name="Sun H."/>
            <person name="Tritt A."/>
            <person name="Yoshinaga Y."/>
            <person name="Zwiers L.-H."/>
            <person name="Turgeon B."/>
            <person name="Goodwin S."/>
            <person name="Spatafora J."/>
            <person name="Crous P."/>
            <person name="Grigoriev I."/>
        </authorList>
    </citation>
    <scope>NUCLEOTIDE SEQUENCE</scope>
    <source>
        <strain evidence="1">CBS 122681</strain>
    </source>
</reference>
<evidence type="ECO:0000313" key="2">
    <source>
        <dbReference type="Proteomes" id="UP000799324"/>
    </source>
</evidence>
<dbReference type="OrthoDB" id="1600564at2759"/>
<keyword evidence="2" id="KW-1185">Reference proteome</keyword>
<proteinExistence type="predicted"/>